<dbReference type="EMBL" id="CP061723">
    <property type="protein sequence ID" value="QOD00753.1"/>
    <property type="molecule type" value="Genomic_DNA"/>
</dbReference>
<evidence type="ECO:0000313" key="3">
    <source>
        <dbReference type="Proteomes" id="UP000516786"/>
    </source>
</evidence>
<dbReference type="Pfam" id="PF06527">
    <property type="entry name" value="TniQ"/>
    <property type="match status" value="1"/>
</dbReference>
<organism evidence="2 3">
    <name type="scientific">Pseudomonas putida</name>
    <name type="common">Arthrobacter siderocapsulatus</name>
    <dbReference type="NCBI Taxonomy" id="303"/>
    <lineage>
        <taxon>Bacteria</taxon>
        <taxon>Pseudomonadati</taxon>
        <taxon>Pseudomonadota</taxon>
        <taxon>Gammaproteobacteria</taxon>
        <taxon>Pseudomonadales</taxon>
        <taxon>Pseudomonadaceae</taxon>
        <taxon>Pseudomonas</taxon>
    </lineage>
</organism>
<dbReference type="InterPro" id="IPR009492">
    <property type="entry name" value="TniQ"/>
</dbReference>
<protein>
    <recommendedName>
        <fullName evidence="1">TniQ domain-containing protein</fullName>
    </recommendedName>
</protein>
<dbReference type="Proteomes" id="UP000516786">
    <property type="component" value="Chromosome"/>
</dbReference>
<accession>A0ABD7BKA7</accession>
<evidence type="ECO:0000313" key="2">
    <source>
        <dbReference type="EMBL" id="QOD00753.1"/>
    </source>
</evidence>
<gene>
    <name evidence="2" type="ORF">ID616_14130</name>
</gene>
<evidence type="ECO:0000259" key="1">
    <source>
        <dbReference type="Pfam" id="PF06527"/>
    </source>
</evidence>
<dbReference type="RefSeq" id="WP_191087745.1">
    <property type="nucleotide sequence ID" value="NZ_CP061723.1"/>
</dbReference>
<reference evidence="2 3" key="1">
    <citation type="submission" date="2020-09" db="EMBL/GenBank/DDBJ databases">
        <title>Co-existence of a novel multidrug-resistance efflux pump with carbapenem resistance gene blaVIM-2 in one megaplasmid in Pseudomonas putida.</title>
        <authorList>
            <person name="Peng K."/>
            <person name="Li R."/>
        </authorList>
    </citation>
    <scope>NUCLEOTIDE SEQUENCE [LARGE SCALE GENOMIC DNA]</scope>
    <source>
        <strain evidence="2 3">ZXPA-20</strain>
    </source>
</reference>
<proteinExistence type="predicted"/>
<name>A0ABD7BKA7_PSEPU</name>
<sequence>MKLEDCWKLSPLADEVFSSWLYRQSLHSRWSDKITALNGLFESPEYTASYFDPDYDIEGEDFLRCCRNADVDVCSAQQLFVRPSCWATPRKFRQAYCMLCMEESYQVCGAPIYKRSWGLMMAPFCMVHRVLLRNGNYTHKNTMNLGVSLFKQHWSSRAERIDFEVLDRLYPWLPLAMKVQQEIGQSDGDFVRDELKVLMQLFLSHQLDFVSNEVSRNVWGRVGGVFSTVPISARSAIHLNAISACTVVRAKALCYLGRTLDLITDQEMRTGFGDSSFMPNDLDSMIAHLAGGWKSDVISITCNRLQAFSGRDTKQSVRVFVEALSHALKV</sequence>
<dbReference type="AlphaFoldDB" id="A0ABD7BKA7"/>
<feature type="domain" description="TniQ" evidence="1">
    <location>
        <begin position="8"/>
        <end position="132"/>
    </location>
</feature>